<dbReference type="EMBL" id="CP012673">
    <property type="protein sequence ID" value="AUX42827.1"/>
    <property type="molecule type" value="Genomic_DNA"/>
</dbReference>
<dbReference type="Proteomes" id="UP000238348">
    <property type="component" value="Chromosome"/>
</dbReference>
<accession>A0A2L0EU46</accession>
<evidence type="ECO:0000313" key="3">
    <source>
        <dbReference type="Proteomes" id="UP000238348"/>
    </source>
</evidence>
<evidence type="ECO:0000313" key="2">
    <source>
        <dbReference type="EMBL" id="AUX42827.1"/>
    </source>
</evidence>
<feature type="compositionally biased region" description="Low complexity" evidence="1">
    <location>
        <begin position="107"/>
        <end position="120"/>
    </location>
</feature>
<name>A0A2L0EU46_SORCE</name>
<protein>
    <submittedName>
        <fullName evidence="2">Uncharacterized protein</fullName>
    </submittedName>
</protein>
<sequence length="173" mass="18773">MLDGTYNPLVAAFFALSDRSPDDAAIFRLNLSDYPFPATLGRRLPECAFQIENLRAHLGGRTPPFFTPVSSLLPRDDAAATPPAAESALVMLRGRDHEREPDRGEEAPPAAASAGAGASRSPAREIPRWVSFIAAARARAARIGFVFVNSRGRPLSSNSHVASRFRENRWMSG</sequence>
<proteinExistence type="predicted"/>
<reference evidence="2 3" key="1">
    <citation type="submission" date="2015-09" db="EMBL/GenBank/DDBJ databases">
        <title>Sorangium comparison.</title>
        <authorList>
            <person name="Zaburannyi N."/>
            <person name="Bunk B."/>
            <person name="Overmann J."/>
            <person name="Mueller R."/>
        </authorList>
    </citation>
    <scope>NUCLEOTIDE SEQUENCE [LARGE SCALE GENOMIC DNA]</scope>
    <source>
        <strain evidence="2 3">So ce26</strain>
    </source>
</reference>
<organism evidence="2 3">
    <name type="scientific">Sorangium cellulosum</name>
    <name type="common">Polyangium cellulosum</name>
    <dbReference type="NCBI Taxonomy" id="56"/>
    <lineage>
        <taxon>Bacteria</taxon>
        <taxon>Pseudomonadati</taxon>
        <taxon>Myxococcota</taxon>
        <taxon>Polyangia</taxon>
        <taxon>Polyangiales</taxon>
        <taxon>Polyangiaceae</taxon>
        <taxon>Sorangium</taxon>
    </lineage>
</organism>
<evidence type="ECO:0000256" key="1">
    <source>
        <dbReference type="SAM" id="MobiDB-lite"/>
    </source>
</evidence>
<dbReference type="AlphaFoldDB" id="A0A2L0EU46"/>
<gene>
    <name evidence="2" type="ORF">SOCE26_042620</name>
</gene>
<feature type="compositionally biased region" description="Basic and acidic residues" evidence="1">
    <location>
        <begin position="97"/>
        <end position="106"/>
    </location>
</feature>
<feature type="region of interest" description="Disordered" evidence="1">
    <location>
        <begin position="97"/>
        <end position="120"/>
    </location>
</feature>